<keyword evidence="2" id="KW-1185">Reference proteome</keyword>
<evidence type="ECO:0000313" key="2">
    <source>
        <dbReference type="Proteomes" id="UP000008783"/>
    </source>
</evidence>
<reference key="1">
    <citation type="submission" date="2007-01" db="EMBL/GenBank/DDBJ databases">
        <title>The Genome Sequence of Puccinia graminis f. sp. tritici Strain CRL 75-36-700-3.</title>
        <authorList>
            <consortium name="The Broad Institute Genome Sequencing Platform"/>
            <person name="Birren B."/>
            <person name="Lander E."/>
            <person name="Galagan J."/>
            <person name="Nusbaum C."/>
            <person name="Devon K."/>
            <person name="Cuomo C."/>
            <person name="Jaffe D."/>
            <person name="Butler J."/>
            <person name="Alvarez P."/>
            <person name="Gnerre S."/>
            <person name="Grabherr M."/>
            <person name="Mauceli E."/>
            <person name="Brockman W."/>
            <person name="Young S."/>
            <person name="LaButti K."/>
            <person name="Sykes S."/>
            <person name="DeCaprio D."/>
            <person name="Crawford M."/>
            <person name="Koehrsen M."/>
            <person name="Engels R."/>
            <person name="Montgomery P."/>
            <person name="Pearson M."/>
            <person name="Howarth C."/>
            <person name="Larson L."/>
            <person name="White J."/>
            <person name="Zeng Q."/>
            <person name="Kodira C."/>
            <person name="Yandava C."/>
            <person name="Alvarado L."/>
            <person name="O'Leary S."/>
            <person name="Szabo L."/>
            <person name="Dean R."/>
            <person name="Schein J."/>
        </authorList>
    </citation>
    <scope>NUCLEOTIDE SEQUENCE</scope>
    <source>
        <strain>CRL 75-36-700-3</strain>
    </source>
</reference>
<dbReference type="RefSeq" id="XP_003320679.1">
    <property type="nucleotide sequence ID" value="XM_003320631.1"/>
</dbReference>
<dbReference type="EMBL" id="DS178265">
    <property type="protein sequence ID" value="EFP76260.1"/>
    <property type="molecule type" value="Genomic_DNA"/>
</dbReference>
<evidence type="ECO:0000313" key="1">
    <source>
        <dbReference type="EMBL" id="EFP76260.1"/>
    </source>
</evidence>
<sequence length="117" mass="12600">MAKAPRPNVTHDLQVPPSEARFARGALRQPGFTRPSDRGACVKSGMDQLFFSQSQAHGSPPICSAGLISGLRGSCPGRSALGRTRQGKNCMQFHCQGPKHSPLHHREGLAPCCAVRW</sequence>
<dbReference type="InParanoid" id="E3JW35"/>
<accession>E3JW35</accession>
<dbReference type="AlphaFoldDB" id="E3JW35"/>
<protein>
    <submittedName>
        <fullName evidence="1">Uncharacterized protein</fullName>
    </submittedName>
</protein>
<name>E3JW35_PUCGT</name>
<dbReference type="Proteomes" id="UP000008783">
    <property type="component" value="Unassembled WGS sequence"/>
</dbReference>
<dbReference type="HOGENOM" id="CLU_2085969_0_0_1"/>
<dbReference type="KEGG" id="pgr:PGTG_02701"/>
<dbReference type="VEuPathDB" id="FungiDB:PGTG_02701"/>
<dbReference type="OrthoDB" id="10630137at2759"/>
<gene>
    <name evidence="1" type="ORF">PGTG_02701</name>
</gene>
<organism evidence="1 2">
    <name type="scientific">Puccinia graminis f. sp. tritici (strain CRL 75-36-700-3 / race SCCL)</name>
    <name type="common">Black stem rust fungus</name>
    <dbReference type="NCBI Taxonomy" id="418459"/>
    <lineage>
        <taxon>Eukaryota</taxon>
        <taxon>Fungi</taxon>
        <taxon>Dikarya</taxon>
        <taxon>Basidiomycota</taxon>
        <taxon>Pucciniomycotina</taxon>
        <taxon>Pucciniomycetes</taxon>
        <taxon>Pucciniales</taxon>
        <taxon>Pucciniaceae</taxon>
        <taxon>Puccinia</taxon>
    </lineage>
</organism>
<dbReference type="GeneID" id="10533990"/>
<proteinExistence type="predicted"/>
<reference evidence="2" key="2">
    <citation type="journal article" date="2011" name="Proc. Natl. Acad. Sci. U.S.A.">
        <title>Obligate biotrophy features unraveled by the genomic analysis of rust fungi.</title>
        <authorList>
            <person name="Duplessis S."/>
            <person name="Cuomo C.A."/>
            <person name="Lin Y.-C."/>
            <person name="Aerts A."/>
            <person name="Tisserant E."/>
            <person name="Veneault-Fourrey C."/>
            <person name="Joly D.L."/>
            <person name="Hacquard S."/>
            <person name="Amselem J."/>
            <person name="Cantarel B.L."/>
            <person name="Chiu R."/>
            <person name="Coutinho P.M."/>
            <person name="Feau N."/>
            <person name="Field M."/>
            <person name="Frey P."/>
            <person name="Gelhaye E."/>
            <person name="Goldberg J."/>
            <person name="Grabherr M.G."/>
            <person name="Kodira C.D."/>
            <person name="Kohler A."/>
            <person name="Kuees U."/>
            <person name="Lindquist E.A."/>
            <person name="Lucas S.M."/>
            <person name="Mago R."/>
            <person name="Mauceli E."/>
            <person name="Morin E."/>
            <person name="Murat C."/>
            <person name="Pangilinan J.L."/>
            <person name="Park R."/>
            <person name="Pearson M."/>
            <person name="Quesneville H."/>
            <person name="Rouhier N."/>
            <person name="Sakthikumar S."/>
            <person name="Salamov A.A."/>
            <person name="Schmutz J."/>
            <person name="Selles B."/>
            <person name="Shapiro H."/>
            <person name="Tanguay P."/>
            <person name="Tuskan G.A."/>
            <person name="Henrissat B."/>
            <person name="Van de Peer Y."/>
            <person name="Rouze P."/>
            <person name="Ellis J.G."/>
            <person name="Dodds P.N."/>
            <person name="Schein J.E."/>
            <person name="Zhong S."/>
            <person name="Hamelin R.C."/>
            <person name="Grigoriev I.V."/>
            <person name="Szabo L.J."/>
            <person name="Martin F."/>
        </authorList>
    </citation>
    <scope>NUCLEOTIDE SEQUENCE [LARGE SCALE GENOMIC DNA]</scope>
    <source>
        <strain evidence="2">CRL 75-36-700-3 / race SCCL</strain>
    </source>
</reference>